<dbReference type="AlphaFoldDB" id="A0A562JF48"/>
<dbReference type="InterPro" id="IPR014729">
    <property type="entry name" value="Rossmann-like_a/b/a_fold"/>
</dbReference>
<keyword evidence="12" id="KW-1185">Reference proteome</keyword>
<dbReference type="GO" id="GO:0005829">
    <property type="term" value="C:cytosol"/>
    <property type="evidence" value="ECO:0007669"/>
    <property type="project" value="TreeGrafter"/>
</dbReference>
<keyword evidence="1 8" id="KW-0436">Ligase</keyword>
<evidence type="ECO:0000256" key="1">
    <source>
        <dbReference type="ARBA" id="ARBA00022598"/>
    </source>
</evidence>
<sequence length="410" mass="46771">MEKRNVFDVLQERGYIEQCTHEEEIRELLGKESVTFYIGFDPTADSLHIGHYIQIMVMSIMQQHGHRPIALLGGGTTMIGDPSDRTGMRSIMTQEIIARNAENFKKVFEKFLDFSEGKAIMDNNAEWLLPLNYLDFMREVGVHFSVNRMLAADCYKNRMEQGLTFFEFGYMLMQSYDFYVLNQKYNCKMQFGGNDQWSNIIGGVELTRKKAGEQVYGMTFSLLTNSEGKKMGKTEKGALWLDRNKTTPYEFYQYWRNIGDADVEKCLALLTFLPMDEVRRLGALEGSEINKAKEILAYEVTKLIHSEEDAINAQEAARALFGKGTESENMPTTEVTKEELGEGMSVIDMMTTANLIKTKSEGRRLIEQSGVTVNDVVVSDVNAVLTLADFEDEKLIIKKGKKVYHRIKLV</sequence>
<feature type="binding site" evidence="8">
    <location>
        <position position="174"/>
    </location>
    <ligand>
        <name>L-tyrosine</name>
        <dbReference type="ChEBI" id="CHEBI:58315"/>
    </ligand>
</feature>
<dbReference type="InterPro" id="IPR002307">
    <property type="entry name" value="Tyr-tRNA-ligase"/>
</dbReference>
<keyword evidence="2 8" id="KW-0547">Nucleotide-binding</keyword>
<feature type="binding site" evidence="8">
    <location>
        <position position="233"/>
    </location>
    <ligand>
        <name>ATP</name>
        <dbReference type="ChEBI" id="CHEBI:30616"/>
    </ligand>
</feature>
<comment type="function">
    <text evidence="8">Catalyzes the attachment of tyrosine to tRNA(Tyr) in a two-step reaction: tyrosine is first activated by ATP to form Tyr-AMP and then transferred to the acceptor end of tRNA(Tyr).</text>
</comment>
<dbReference type="PRINTS" id="PR01040">
    <property type="entry name" value="TRNASYNTHTYR"/>
</dbReference>
<evidence type="ECO:0000256" key="5">
    <source>
        <dbReference type="ARBA" id="ARBA00022917"/>
    </source>
</evidence>
<keyword evidence="4 9" id="KW-0694">RNA-binding</keyword>
<evidence type="ECO:0000256" key="8">
    <source>
        <dbReference type="HAMAP-Rule" id="MF_02006"/>
    </source>
</evidence>
<dbReference type="Gene3D" id="3.40.50.620">
    <property type="entry name" value="HUPs"/>
    <property type="match status" value="1"/>
</dbReference>
<comment type="caution">
    <text evidence="11">The sequence shown here is derived from an EMBL/GenBank/DDBJ whole genome shotgun (WGS) entry which is preliminary data.</text>
</comment>
<feature type="short sequence motif" description="'HIGH' region" evidence="8">
    <location>
        <begin position="42"/>
        <end position="51"/>
    </location>
</feature>
<accession>A0A562JF48</accession>
<dbReference type="InterPro" id="IPR024107">
    <property type="entry name" value="Tyr-tRNA-ligase_bac_1"/>
</dbReference>
<evidence type="ECO:0000313" key="12">
    <source>
        <dbReference type="Proteomes" id="UP000315343"/>
    </source>
</evidence>
<keyword evidence="8" id="KW-0963">Cytoplasm</keyword>
<reference evidence="11 12" key="1">
    <citation type="submission" date="2019-07" db="EMBL/GenBank/DDBJ databases">
        <title>Genomic Encyclopedia of Type Strains, Phase I: the one thousand microbial genomes (KMG-I) project.</title>
        <authorList>
            <person name="Kyrpides N."/>
        </authorList>
    </citation>
    <scope>NUCLEOTIDE SEQUENCE [LARGE SCALE GENOMIC DNA]</scope>
    <source>
        <strain evidence="11 12">DSM 13558</strain>
    </source>
</reference>
<dbReference type="GO" id="GO:0006437">
    <property type="term" value="P:tyrosyl-tRNA aminoacylation"/>
    <property type="evidence" value="ECO:0007669"/>
    <property type="project" value="UniProtKB-UniRule"/>
</dbReference>
<evidence type="ECO:0000256" key="4">
    <source>
        <dbReference type="ARBA" id="ARBA00022884"/>
    </source>
</evidence>
<dbReference type="PROSITE" id="PS00178">
    <property type="entry name" value="AA_TRNA_LIGASE_I"/>
    <property type="match status" value="1"/>
</dbReference>
<comment type="subunit">
    <text evidence="8">Homodimer.</text>
</comment>
<proteinExistence type="inferred from homology"/>
<feature type="domain" description="Tyrosine--tRNA ligase SYY-like C-terminal" evidence="10">
    <location>
        <begin position="328"/>
        <end position="406"/>
    </location>
</feature>
<dbReference type="EMBL" id="VLKH01000003">
    <property type="protein sequence ID" value="TWH81435.1"/>
    <property type="molecule type" value="Genomic_DNA"/>
</dbReference>
<dbReference type="Pfam" id="PF00579">
    <property type="entry name" value="tRNA-synt_1b"/>
    <property type="match status" value="1"/>
</dbReference>
<dbReference type="PANTHER" id="PTHR11766">
    <property type="entry name" value="TYROSYL-TRNA SYNTHETASE"/>
    <property type="match status" value="1"/>
</dbReference>
<dbReference type="InterPro" id="IPR054608">
    <property type="entry name" value="SYY-like_C"/>
</dbReference>
<evidence type="ECO:0000313" key="11">
    <source>
        <dbReference type="EMBL" id="TWH81435.1"/>
    </source>
</evidence>
<dbReference type="SUPFAM" id="SSF52374">
    <property type="entry name" value="Nucleotidylyl transferase"/>
    <property type="match status" value="1"/>
</dbReference>
<evidence type="ECO:0000256" key="6">
    <source>
        <dbReference type="ARBA" id="ARBA00023146"/>
    </source>
</evidence>
<dbReference type="InterPro" id="IPR036986">
    <property type="entry name" value="S4_RNA-bd_sf"/>
</dbReference>
<dbReference type="PROSITE" id="PS50889">
    <property type="entry name" value="S4"/>
    <property type="match status" value="1"/>
</dbReference>
<dbReference type="OrthoDB" id="9804243at2"/>
<keyword evidence="6 8" id="KW-0030">Aminoacyl-tRNA synthetase</keyword>
<dbReference type="GO" id="GO:0003723">
    <property type="term" value="F:RNA binding"/>
    <property type="evidence" value="ECO:0007669"/>
    <property type="project" value="UniProtKB-KW"/>
</dbReference>
<comment type="subcellular location">
    <subcellularLocation>
        <location evidence="8">Cytoplasm</location>
    </subcellularLocation>
</comment>
<evidence type="ECO:0000256" key="7">
    <source>
        <dbReference type="ARBA" id="ARBA00048248"/>
    </source>
</evidence>
<protein>
    <recommendedName>
        <fullName evidence="8">Tyrosine--tRNA ligase</fullName>
        <ecNumber evidence="8">6.1.1.1</ecNumber>
    </recommendedName>
    <alternativeName>
        <fullName evidence="8">Tyrosyl-tRNA synthetase</fullName>
        <shortName evidence="8">TyrRS</shortName>
    </alternativeName>
</protein>
<dbReference type="InterPro" id="IPR001412">
    <property type="entry name" value="aa-tRNA-synth_I_CS"/>
</dbReference>
<dbReference type="GO" id="GO:0005524">
    <property type="term" value="F:ATP binding"/>
    <property type="evidence" value="ECO:0007669"/>
    <property type="project" value="UniProtKB-UniRule"/>
</dbReference>
<dbReference type="Gene3D" id="1.10.240.10">
    <property type="entry name" value="Tyrosyl-Transfer RNA Synthetase"/>
    <property type="match status" value="1"/>
</dbReference>
<feature type="short sequence motif" description="'KMSKS' region" evidence="8">
    <location>
        <begin position="230"/>
        <end position="234"/>
    </location>
</feature>
<dbReference type="EC" id="6.1.1.1" evidence="8"/>
<evidence type="ECO:0000259" key="10">
    <source>
        <dbReference type="Pfam" id="PF22421"/>
    </source>
</evidence>
<comment type="similarity">
    <text evidence="8">Belongs to the class-I aminoacyl-tRNA synthetase family. TyrS type 1 subfamily.</text>
</comment>
<gene>
    <name evidence="8" type="primary">tyrS</name>
    <name evidence="11" type="ORF">LY60_01179</name>
</gene>
<keyword evidence="3 8" id="KW-0067">ATP-binding</keyword>
<dbReference type="GO" id="GO:0004831">
    <property type="term" value="F:tyrosine-tRNA ligase activity"/>
    <property type="evidence" value="ECO:0007669"/>
    <property type="project" value="UniProtKB-UniRule"/>
</dbReference>
<evidence type="ECO:0000256" key="9">
    <source>
        <dbReference type="PROSITE-ProRule" id="PRU00182"/>
    </source>
</evidence>
<dbReference type="Gene3D" id="3.10.290.10">
    <property type="entry name" value="RNA-binding S4 domain"/>
    <property type="match status" value="1"/>
</dbReference>
<dbReference type="FunFam" id="1.10.240.10:FF:000001">
    <property type="entry name" value="Tyrosine--tRNA ligase"/>
    <property type="match status" value="1"/>
</dbReference>
<dbReference type="HAMAP" id="MF_02006">
    <property type="entry name" value="Tyr_tRNA_synth_type1"/>
    <property type="match status" value="1"/>
</dbReference>
<evidence type="ECO:0000256" key="2">
    <source>
        <dbReference type="ARBA" id="ARBA00022741"/>
    </source>
</evidence>
<dbReference type="InterPro" id="IPR024088">
    <property type="entry name" value="Tyr-tRNA-ligase_bac-type"/>
</dbReference>
<evidence type="ECO:0000256" key="3">
    <source>
        <dbReference type="ARBA" id="ARBA00022840"/>
    </source>
</evidence>
<dbReference type="SUPFAM" id="SSF55174">
    <property type="entry name" value="Alpha-L RNA-binding motif"/>
    <property type="match status" value="1"/>
</dbReference>
<feature type="binding site" evidence="8">
    <location>
        <position position="170"/>
    </location>
    <ligand>
        <name>L-tyrosine</name>
        <dbReference type="ChEBI" id="CHEBI:58315"/>
    </ligand>
</feature>
<organism evidence="11 12">
    <name type="scientific">Sedimentibacter saalensis</name>
    <dbReference type="NCBI Taxonomy" id="130788"/>
    <lineage>
        <taxon>Bacteria</taxon>
        <taxon>Bacillati</taxon>
        <taxon>Bacillota</taxon>
        <taxon>Tissierellia</taxon>
        <taxon>Sedimentibacter</taxon>
    </lineage>
</organism>
<dbReference type="RefSeq" id="WP_145081205.1">
    <property type="nucleotide sequence ID" value="NZ_VLKH01000003.1"/>
</dbReference>
<dbReference type="Proteomes" id="UP000315343">
    <property type="component" value="Unassembled WGS sequence"/>
</dbReference>
<dbReference type="PANTHER" id="PTHR11766:SF0">
    <property type="entry name" value="TYROSINE--TRNA LIGASE, MITOCHONDRIAL"/>
    <property type="match status" value="1"/>
</dbReference>
<keyword evidence="5 8" id="KW-0648">Protein biosynthesis</keyword>
<feature type="binding site" evidence="8">
    <location>
        <position position="37"/>
    </location>
    <ligand>
        <name>L-tyrosine</name>
        <dbReference type="ChEBI" id="CHEBI:58315"/>
    </ligand>
</feature>
<dbReference type="Pfam" id="PF22421">
    <property type="entry name" value="SYY_C-terminal"/>
    <property type="match status" value="1"/>
</dbReference>
<name>A0A562JF48_9FIRM</name>
<comment type="catalytic activity">
    <reaction evidence="7 8">
        <text>tRNA(Tyr) + L-tyrosine + ATP = L-tyrosyl-tRNA(Tyr) + AMP + diphosphate + H(+)</text>
        <dbReference type="Rhea" id="RHEA:10220"/>
        <dbReference type="Rhea" id="RHEA-COMP:9706"/>
        <dbReference type="Rhea" id="RHEA-COMP:9707"/>
        <dbReference type="ChEBI" id="CHEBI:15378"/>
        <dbReference type="ChEBI" id="CHEBI:30616"/>
        <dbReference type="ChEBI" id="CHEBI:33019"/>
        <dbReference type="ChEBI" id="CHEBI:58315"/>
        <dbReference type="ChEBI" id="CHEBI:78442"/>
        <dbReference type="ChEBI" id="CHEBI:78536"/>
        <dbReference type="ChEBI" id="CHEBI:456215"/>
        <dbReference type="EC" id="6.1.1.1"/>
    </reaction>
</comment>
<dbReference type="CDD" id="cd00805">
    <property type="entry name" value="TyrRS_core"/>
    <property type="match status" value="1"/>
</dbReference>
<dbReference type="InterPro" id="IPR002305">
    <property type="entry name" value="aa-tRNA-synth_Ic"/>
</dbReference>
<dbReference type="NCBIfam" id="TIGR00234">
    <property type="entry name" value="tyrS"/>
    <property type="match status" value="1"/>
</dbReference>